<keyword evidence="10" id="KW-0472">Membrane</keyword>
<feature type="repeat" description="WD" evidence="12">
    <location>
        <begin position="160"/>
        <end position="192"/>
    </location>
</feature>
<organism evidence="13 14">
    <name type="scientific">Nitzschia inconspicua</name>
    <dbReference type="NCBI Taxonomy" id="303405"/>
    <lineage>
        <taxon>Eukaryota</taxon>
        <taxon>Sar</taxon>
        <taxon>Stramenopiles</taxon>
        <taxon>Ochrophyta</taxon>
        <taxon>Bacillariophyta</taxon>
        <taxon>Bacillariophyceae</taxon>
        <taxon>Bacillariophycidae</taxon>
        <taxon>Bacillariales</taxon>
        <taxon>Bacillariaceae</taxon>
        <taxon>Nitzschia</taxon>
    </lineage>
</organism>
<evidence type="ECO:0000256" key="8">
    <source>
        <dbReference type="ARBA" id="ARBA00022927"/>
    </source>
</evidence>
<reference evidence="13" key="2">
    <citation type="submission" date="2021-04" db="EMBL/GenBank/DDBJ databases">
        <authorList>
            <person name="Podell S."/>
        </authorList>
    </citation>
    <scope>NUCLEOTIDE SEQUENCE</scope>
    <source>
        <strain evidence="13">Hildebrandi</strain>
    </source>
</reference>
<keyword evidence="3 12" id="KW-0853">WD repeat</keyword>
<keyword evidence="8" id="KW-0653">Protein transport</keyword>
<evidence type="ECO:0000256" key="3">
    <source>
        <dbReference type="ARBA" id="ARBA00022574"/>
    </source>
</evidence>
<dbReference type="PANTHER" id="PTHR23284:SF0">
    <property type="entry name" value="PROLACTIN REGULATORY ELEMENT-BINDING PROTEIN"/>
    <property type="match status" value="1"/>
</dbReference>
<name>A0A9K3LDH4_9STRA</name>
<keyword evidence="4" id="KW-0812">Transmembrane</keyword>
<dbReference type="Proteomes" id="UP000693970">
    <property type="component" value="Unassembled WGS sequence"/>
</dbReference>
<dbReference type="SMART" id="SM00320">
    <property type="entry name" value="WD40"/>
    <property type="match status" value="3"/>
</dbReference>
<keyword evidence="14" id="KW-1185">Reference proteome</keyword>
<keyword evidence="5" id="KW-0677">Repeat</keyword>
<comment type="subcellular location">
    <subcellularLocation>
        <location evidence="11">Endomembrane system</location>
        <topology evidence="11">Single-pass membrane protein</topology>
    </subcellularLocation>
    <subcellularLocation>
        <location evidence="1">Endoplasmic reticulum membrane</location>
    </subcellularLocation>
</comment>
<dbReference type="PROSITE" id="PS50082">
    <property type="entry name" value="WD_REPEATS_2"/>
    <property type="match status" value="1"/>
</dbReference>
<protein>
    <submittedName>
        <fullName evidence="13">WD repeat-containing protein</fullName>
    </submittedName>
</protein>
<dbReference type="GO" id="GO:0003400">
    <property type="term" value="P:regulation of COPII vesicle coating"/>
    <property type="evidence" value="ECO:0007669"/>
    <property type="project" value="TreeGrafter"/>
</dbReference>
<accession>A0A9K3LDH4</accession>
<gene>
    <name evidence="13" type="ORF">IV203_015300</name>
</gene>
<dbReference type="GO" id="GO:0006888">
    <property type="term" value="P:endoplasmic reticulum to Golgi vesicle-mediated transport"/>
    <property type="evidence" value="ECO:0007669"/>
    <property type="project" value="TreeGrafter"/>
</dbReference>
<evidence type="ECO:0000313" key="13">
    <source>
        <dbReference type="EMBL" id="KAG7358711.1"/>
    </source>
</evidence>
<dbReference type="InterPro" id="IPR001680">
    <property type="entry name" value="WD40_rpt"/>
</dbReference>
<dbReference type="EMBL" id="JAGRRH010000014">
    <property type="protein sequence ID" value="KAG7358711.1"/>
    <property type="molecule type" value="Genomic_DNA"/>
</dbReference>
<evidence type="ECO:0000256" key="12">
    <source>
        <dbReference type="PROSITE-ProRule" id="PRU00221"/>
    </source>
</evidence>
<dbReference type="OrthoDB" id="2013972at2759"/>
<keyword evidence="9" id="KW-1133">Transmembrane helix</keyword>
<evidence type="ECO:0000256" key="5">
    <source>
        <dbReference type="ARBA" id="ARBA00022737"/>
    </source>
</evidence>
<dbReference type="PANTHER" id="PTHR23284">
    <property type="entry name" value="PROLACTIN REGULATORY ELEMENT BINDING PROTEIN"/>
    <property type="match status" value="1"/>
</dbReference>
<evidence type="ECO:0000256" key="1">
    <source>
        <dbReference type="ARBA" id="ARBA00004586"/>
    </source>
</evidence>
<evidence type="ECO:0000313" key="14">
    <source>
        <dbReference type="Proteomes" id="UP000693970"/>
    </source>
</evidence>
<evidence type="ECO:0000256" key="11">
    <source>
        <dbReference type="ARBA" id="ARBA00037847"/>
    </source>
</evidence>
<proteinExistence type="predicted"/>
<comment type="caution">
    <text evidence="13">The sequence shown here is derived from an EMBL/GenBank/DDBJ whole genome shotgun (WGS) entry which is preliminary data.</text>
</comment>
<evidence type="ECO:0000256" key="2">
    <source>
        <dbReference type="ARBA" id="ARBA00022448"/>
    </source>
</evidence>
<sequence>MPVALRLPSRLASAPTPLFAMCWYADPADGTSILAACGGGGSAATGVKNHLVLYFGLRDDTDPVIVNTANDVGVAVTIAKNPINNKISLFCALGSKIQVYSLSSGQANLEQQLEVGDGVNALAANAMVDSLAVGCESGTVKVYKISQDEHQLEGLASYECEGHGQAVCSVAFAPRSNLMVSSAKDGTARLWQQDACLAVLNCTINDPGAPVPNRPPKVLVRGCGFGDLEGKLVYTVASGRRGAAYLAKWGPKDGQNDYQCIERSQCSQHPVSAMSISGDASTVALGATNGTVILWDTQKWKSIKSFPEVHDLPVTCIAARPFDVPLQGEDQSLVKYNAICASADSKIGWLTLQRRNPKRASGSAGSGFPLAKYVNLMMKMALLYWIASPLARDVWETCGGEDMPGIGSKLQCIRDDILVAPISRPGIAVPPH</sequence>
<keyword evidence="7" id="KW-0931">ER-Golgi transport</keyword>
<evidence type="ECO:0000256" key="10">
    <source>
        <dbReference type="ARBA" id="ARBA00023136"/>
    </source>
</evidence>
<dbReference type="InterPro" id="IPR045260">
    <property type="entry name" value="Sec12-like"/>
</dbReference>
<evidence type="ECO:0000256" key="9">
    <source>
        <dbReference type="ARBA" id="ARBA00022989"/>
    </source>
</evidence>
<evidence type="ECO:0000256" key="6">
    <source>
        <dbReference type="ARBA" id="ARBA00022824"/>
    </source>
</evidence>
<keyword evidence="2" id="KW-0813">Transport</keyword>
<dbReference type="Pfam" id="PF00400">
    <property type="entry name" value="WD40"/>
    <property type="match status" value="2"/>
</dbReference>
<dbReference type="AlphaFoldDB" id="A0A9K3LDH4"/>
<keyword evidence="6" id="KW-0256">Endoplasmic reticulum</keyword>
<evidence type="ECO:0000256" key="4">
    <source>
        <dbReference type="ARBA" id="ARBA00022692"/>
    </source>
</evidence>
<dbReference type="PROSITE" id="PS50294">
    <property type="entry name" value="WD_REPEATS_REGION"/>
    <property type="match status" value="1"/>
</dbReference>
<dbReference type="GO" id="GO:0005789">
    <property type="term" value="C:endoplasmic reticulum membrane"/>
    <property type="evidence" value="ECO:0007669"/>
    <property type="project" value="UniProtKB-SubCell"/>
</dbReference>
<reference evidence="13" key="1">
    <citation type="journal article" date="2021" name="Sci. Rep.">
        <title>Diploid genomic architecture of Nitzschia inconspicua, an elite biomass production diatom.</title>
        <authorList>
            <person name="Oliver A."/>
            <person name="Podell S."/>
            <person name="Pinowska A."/>
            <person name="Traller J.C."/>
            <person name="Smith S.R."/>
            <person name="McClure R."/>
            <person name="Beliaev A."/>
            <person name="Bohutskyi P."/>
            <person name="Hill E.A."/>
            <person name="Rabines A."/>
            <person name="Zheng H."/>
            <person name="Allen L.Z."/>
            <person name="Kuo A."/>
            <person name="Grigoriev I.V."/>
            <person name="Allen A.E."/>
            <person name="Hazlebeck D."/>
            <person name="Allen E.E."/>
        </authorList>
    </citation>
    <scope>NUCLEOTIDE SEQUENCE</scope>
    <source>
        <strain evidence="13">Hildebrandi</strain>
    </source>
</reference>
<evidence type="ECO:0000256" key="7">
    <source>
        <dbReference type="ARBA" id="ARBA00022892"/>
    </source>
</evidence>
<dbReference type="GO" id="GO:0015031">
    <property type="term" value="P:protein transport"/>
    <property type="evidence" value="ECO:0007669"/>
    <property type="project" value="UniProtKB-KW"/>
</dbReference>
<dbReference type="GO" id="GO:0005085">
    <property type="term" value="F:guanyl-nucleotide exchange factor activity"/>
    <property type="evidence" value="ECO:0007669"/>
    <property type="project" value="InterPro"/>
</dbReference>